<comment type="caution">
    <text evidence="8">The sequence shown here is derived from an EMBL/GenBank/DDBJ whole genome shotgun (WGS) entry which is preliminary data.</text>
</comment>
<accession>A0A0L6JH91</accession>
<dbReference type="PANTHER" id="PTHR35007:SF1">
    <property type="entry name" value="PILUS ASSEMBLY PROTEIN"/>
    <property type="match status" value="1"/>
</dbReference>
<dbReference type="InterPro" id="IPR042094">
    <property type="entry name" value="T2SS_GspF_sf"/>
</dbReference>
<keyword evidence="4 6" id="KW-1133">Transmembrane helix</keyword>
<comment type="subcellular location">
    <subcellularLocation>
        <location evidence="1">Cell membrane</location>
        <topology evidence="1">Multi-pass membrane protein</topology>
    </subcellularLocation>
</comment>
<evidence type="ECO:0000256" key="3">
    <source>
        <dbReference type="ARBA" id="ARBA00022692"/>
    </source>
</evidence>
<feature type="transmembrane region" description="Helical" evidence="6">
    <location>
        <begin position="262"/>
        <end position="281"/>
    </location>
</feature>
<sequence length="321" mass="36370">MFYLVILSTFITVFLLTYVIIRFIKSKQKAVSRIKQYINTDQIHEDKRKAPNREYKVGLGIISRGIGHARFLDNYKKETQRKLIRAHLLLKAEEFMTISLILMVVFGFLTFLASNSILLSIFVSILGWLFPSIFLKARIKKRLKTLNEQLSDAIVLMSNSLKAGYSFFQSVDIISKEMTGPIAEEFAFMQKEVNLGLTTEKALENLVARIKSDDLELVVTAVLIQRQVGGNLSEVLDNISTTIRERVKIKGEVKTVTAQGRASGFIISILPLVLGLILFVINREYMILLFTNPLGIAILGFSVLMELIGIYFISRIVKIEI</sequence>
<dbReference type="PATRIC" id="fig|398512.5.peg.373"/>
<dbReference type="Pfam" id="PF00482">
    <property type="entry name" value="T2SSF"/>
    <property type="match status" value="1"/>
</dbReference>
<evidence type="ECO:0000313" key="8">
    <source>
        <dbReference type="EMBL" id="KNY25098.1"/>
    </source>
</evidence>
<evidence type="ECO:0000256" key="1">
    <source>
        <dbReference type="ARBA" id="ARBA00004651"/>
    </source>
</evidence>
<keyword evidence="2" id="KW-1003">Cell membrane</keyword>
<protein>
    <submittedName>
        <fullName evidence="8">Type II secretion system F domain-containing protein</fullName>
    </submittedName>
</protein>
<dbReference type="RefSeq" id="WP_036946272.1">
    <property type="nucleotide sequence ID" value="NZ_KN050763.1"/>
</dbReference>
<feature type="transmembrane region" description="Helical" evidence="6">
    <location>
        <begin position="6"/>
        <end position="24"/>
    </location>
</feature>
<feature type="transmembrane region" description="Helical" evidence="6">
    <location>
        <begin position="287"/>
        <end position="313"/>
    </location>
</feature>
<feature type="transmembrane region" description="Helical" evidence="6">
    <location>
        <begin position="117"/>
        <end position="135"/>
    </location>
</feature>
<keyword evidence="9" id="KW-1185">Reference proteome</keyword>
<dbReference type="Proteomes" id="UP000036923">
    <property type="component" value="Unassembled WGS sequence"/>
</dbReference>
<keyword evidence="3 6" id="KW-0812">Transmembrane</keyword>
<evidence type="ECO:0000313" key="9">
    <source>
        <dbReference type="Proteomes" id="UP000036923"/>
    </source>
</evidence>
<dbReference type="STRING" id="398512.Bccel_0355"/>
<feature type="domain" description="Type II secretion system protein GspF" evidence="7">
    <location>
        <begin position="156"/>
        <end position="278"/>
    </location>
</feature>
<dbReference type="AlphaFoldDB" id="A0A0L6JH91"/>
<dbReference type="InterPro" id="IPR018076">
    <property type="entry name" value="T2SS_GspF_dom"/>
</dbReference>
<dbReference type="Gene3D" id="1.20.81.30">
    <property type="entry name" value="Type II secretion system (T2SS), domain F"/>
    <property type="match status" value="1"/>
</dbReference>
<gene>
    <name evidence="8" type="ORF">Bccel_0355</name>
</gene>
<evidence type="ECO:0000256" key="6">
    <source>
        <dbReference type="SAM" id="Phobius"/>
    </source>
</evidence>
<evidence type="ECO:0000256" key="5">
    <source>
        <dbReference type="ARBA" id="ARBA00023136"/>
    </source>
</evidence>
<evidence type="ECO:0000256" key="4">
    <source>
        <dbReference type="ARBA" id="ARBA00022989"/>
    </source>
</evidence>
<dbReference type="PANTHER" id="PTHR35007">
    <property type="entry name" value="INTEGRAL MEMBRANE PROTEIN-RELATED"/>
    <property type="match status" value="1"/>
</dbReference>
<evidence type="ECO:0000256" key="2">
    <source>
        <dbReference type="ARBA" id="ARBA00022475"/>
    </source>
</evidence>
<dbReference type="GO" id="GO:0005886">
    <property type="term" value="C:plasma membrane"/>
    <property type="evidence" value="ECO:0007669"/>
    <property type="project" value="UniProtKB-SubCell"/>
</dbReference>
<dbReference type="OrthoDB" id="9803381at2"/>
<name>A0A0L6JH91_9FIRM</name>
<keyword evidence="5 6" id="KW-0472">Membrane</keyword>
<feature type="transmembrane region" description="Helical" evidence="6">
    <location>
        <begin position="88"/>
        <end position="111"/>
    </location>
</feature>
<organism evidence="8 9">
    <name type="scientific">Pseudobacteroides cellulosolvens ATCC 35603 = DSM 2933</name>
    <dbReference type="NCBI Taxonomy" id="398512"/>
    <lineage>
        <taxon>Bacteria</taxon>
        <taxon>Bacillati</taxon>
        <taxon>Bacillota</taxon>
        <taxon>Clostridia</taxon>
        <taxon>Eubacteriales</taxon>
        <taxon>Oscillospiraceae</taxon>
        <taxon>Pseudobacteroides</taxon>
    </lineage>
</organism>
<reference evidence="9" key="1">
    <citation type="submission" date="2015-07" db="EMBL/GenBank/DDBJ databases">
        <title>Near-Complete Genome Sequence of the Cellulolytic Bacterium Bacteroides (Pseudobacteroides) cellulosolvens ATCC 35603.</title>
        <authorList>
            <person name="Dassa B."/>
            <person name="Utturkar S.M."/>
            <person name="Klingeman D.M."/>
            <person name="Hurt R.A."/>
            <person name="Keller M."/>
            <person name="Xu J."/>
            <person name="Reddy Y.H.K."/>
            <person name="Borovok I."/>
            <person name="Grinberg I.R."/>
            <person name="Lamed R."/>
            <person name="Zhivin O."/>
            <person name="Bayer E.A."/>
            <person name="Brown S.D."/>
        </authorList>
    </citation>
    <scope>NUCLEOTIDE SEQUENCE [LARGE SCALE GENOMIC DNA]</scope>
    <source>
        <strain evidence="9">DSM 2933</strain>
    </source>
</reference>
<evidence type="ECO:0000259" key="7">
    <source>
        <dbReference type="Pfam" id="PF00482"/>
    </source>
</evidence>
<dbReference type="EMBL" id="LGTC01000001">
    <property type="protein sequence ID" value="KNY25098.1"/>
    <property type="molecule type" value="Genomic_DNA"/>
</dbReference>
<proteinExistence type="predicted"/>
<dbReference type="eggNOG" id="COG4965">
    <property type="taxonomic scope" value="Bacteria"/>
</dbReference>